<comment type="function">
    <text evidence="9">Component of the transport system for branched-chain amino acids.</text>
</comment>
<evidence type="ECO:0000256" key="4">
    <source>
        <dbReference type="ARBA" id="ARBA00022475"/>
    </source>
</evidence>
<feature type="transmembrane region" description="Helical" evidence="9">
    <location>
        <begin position="424"/>
        <end position="445"/>
    </location>
</feature>
<organism evidence="10 11">
    <name type="scientific">Lacticaseibacillus camelliae DSM 22697 = JCM 13995</name>
    <dbReference type="NCBI Taxonomy" id="1423730"/>
    <lineage>
        <taxon>Bacteria</taxon>
        <taxon>Bacillati</taxon>
        <taxon>Bacillota</taxon>
        <taxon>Bacilli</taxon>
        <taxon>Lactobacillales</taxon>
        <taxon>Lactobacillaceae</taxon>
        <taxon>Lacticaseibacillus</taxon>
    </lineage>
</organism>
<comment type="similarity">
    <text evidence="2 9">Belongs to the branched chain amino acid transporter family.</text>
</comment>
<evidence type="ECO:0000313" key="11">
    <source>
        <dbReference type="Proteomes" id="UP000050865"/>
    </source>
</evidence>
<dbReference type="GO" id="GO:0005304">
    <property type="term" value="F:L-valine transmembrane transporter activity"/>
    <property type="evidence" value="ECO:0007669"/>
    <property type="project" value="TreeGrafter"/>
</dbReference>
<dbReference type="GO" id="GO:0015818">
    <property type="term" value="P:isoleucine transport"/>
    <property type="evidence" value="ECO:0007669"/>
    <property type="project" value="TreeGrafter"/>
</dbReference>
<keyword evidence="7 9" id="KW-1133">Transmembrane helix</keyword>
<feature type="transmembrane region" description="Helical" evidence="9">
    <location>
        <begin position="240"/>
        <end position="263"/>
    </location>
</feature>
<feature type="transmembrane region" description="Helical" evidence="9">
    <location>
        <begin position="385"/>
        <end position="404"/>
    </location>
</feature>
<dbReference type="GO" id="GO:0015820">
    <property type="term" value="P:L-leucine transport"/>
    <property type="evidence" value="ECO:0007669"/>
    <property type="project" value="TreeGrafter"/>
</dbReference>
<dbReference type="GO" id="GO:0015190">
    <property type="term" value="F:L-leucine transmembrane transporter activity"/>
    <property type="evidence" value="ECO:0007669"/>
    <property type="project" value="TreeGrafter"/>
</dbReference>
<comment type="subcellular location">
    <subcellularLocation>
        <location evidence="1 9">Cell membrane</location>
        <topology evidence="1 9">Multi-pass membrane protein</topology>
    </subcellularLocation>
</comment>
<keyword evidence="4" id="KW-1003">Cell membrane</keyword>
<keyword evidence="5 9" id="KW-0812">Transmembrane</keyword>
<dbReference type="Proteomes" id="UP000050865">
    <property type="component" value="Unassembled WGS sequence"/>
</dbReference>
<dbReference type="PANTHER" id="PTHR30588">
    <property type="entry name" value="BRANCHED-CHAIN AMINO ACID TRANSPORT SYSTEM 2 CARRIER PROTEIN"/>
    <property type="match status" value="1"/>
</dbReference>
<evidence type="ECO:0000256" key="7">
    <source>
        <dbReference type="ARBA" id="ARBA00022989"/>
    </source>
</evidence>
<evidence type="ECO:0000256" key="6">
    <source>
        <dbReference type="ARBA" id="ARBA00022970"/>
    </source>
</evidence>
<dbReference type="PANTHER" id="PTHR30588:SF0">
    <property type="entry name" value="BRANCHED-CHAIN AMINO ACID PERMEASE BRNQ"/>
    <property type="match status" value="1"/>
</dbReference>
<evidence type="ECO:0000256" key="1">
    <source>
        <dbReference type="ARBA" id="ARBA00004651"/>
    </source>
</evidence>
<evidence type="ECO:0000313" key="10">
    <source>
        <dbReference type="EMBL" id="KRN23284.1"/>
    </source>
</evidence>
<proteinExistence type="inferred from homology"/>
<sequence>MEKRDTKLTKRQYITLGSMLFGLFFGAGNLIFPIHLGQLAGGNWVPATVGFLLSAVLLPLLAILAISMTESDLMFHLARPVGHGFALFFLIATHASLGLLIATPRTATVAFEMAVQPFIAQADIRWWLLGFSALYFAAAYFFSRKPSKMTDYVGKILNPLLLLLLSSAFIAAFVIKGDGGTLLHATHATAAGSNLTNGFLQGYNTMDALAGLGFGVTIVTALGFFGVNQPLQRSKDVAKVGVLAMGLEAIIYALLIALGVLSLNFTKLSANGGPAFTSIMTHYTGLIGTGLLAAMTLLACLTSAIGLVTSLSQDLGHRFPKVGFKRFLPLTCTGSFIIANFGLNDIITLSTPVLMLLYPLAIVLIPLGILHPFIGKNPIIYKTTVFMTLIPAILDALHSLYTAFPALSLLKGIDAFASTYIPLFNISMDFVPFMLIGLIGGTLIAKLSGRPLRDQAYEAFGSED</sequence>
<evidence type="ECO:0000256" key="3">
    <source>
        <dbReference type="ARBA" id="ARBA00022448"/>
    </source>
</evidence>
<feature type="transmembrane region" description="Helical" evidence="9">
    <location>
        <begin position="85"/>
        <end position="104"/>
    </location>
</feature>
<reference evidence="10 11" key="1">
    <citation type="journal article" date="2015" name="Genome Announc.">
        <title>Expanding the biotechnology potential of lactobacilli through comparative genomics of 213 strains and associated genera.</title>
        <authorList>
            <person name="Sun Z."/>
            <person name="Harris H.M."/>
            <person name="McCann A."/>
            <person name="Guo C."/>
            <person name="Argimon S."/>
            <person name="Zhang W."/>
            <person name="Yang X."/>
            <person name="Jeffery I.B."/>
            <person name="Cooney J.C."/>
            <person name="Kagawa T.F."/>
            <person name="Liu W."/>
            <person name="Song Y."/>
            <person name="Salvetti E."/>
            <person name="Wrobel A."/>
            <person name="Rasinkangas P."/>
            <person name="Parkhill J."/>
            <person name="Rea M.C."/>
            <person name="O'Sullivan O."/>
            <person name="Ritari J."/>
            <person name="Douillard F.P."/>
            <person name="Paul Ross R."/>
            <person name="Yang R."/>
            <person name="Briner A.E."/>
            <person name="Felis G.E."/>
            <person name="de Vos W.M."/>
            <person name="Barrangou R."/>
            <person name="Klaenhammer T.R."/>
            <person name="Caufield P.W."/>
            <person name="Cui Y."/>
            <person name="Zhang H."/>
            <person name="O'Toole P.W."/>
        </authorList>
    </citation>
    <scope>NUCLEOTIDE SEQUENCE [LARGE SCALE GENOMIC DNA]</scope>
    <source>
        <strain evidence="10 11">DSM 22697</strain>
    </source>
</reference>
<accession>A0A0R2FFI1</accession>
<protein>
    <recommendedName>
        <fullName evidence="9">Branched-chain amino acid transport system carrier protein</fullName>
    </recommendedName>
</protein>
<dbReference type="InterPro" id="IPR004685">
    <property type="entry name" value="Brnchd-chn_aa_trnsp_Livcs"/>
</dbReference>
<dbReference type="AlphaFoldDB" id="A0A0R2FFI1"/>
<dbReference type="Pfam" id="PF05525">
    <property type="entry name" value="Branch_AA_trans"/>
    <property type="match status" value="1"/>
</dbReference>
<dbReference type="EMBL" id="AYZJ01000028">
    <property type="protein sequence ID" value="KRN23284.1"/>
    <property type="molecule type" value="Genomic_DNA"/>
</dbReference>
<gene>
    <name evidence="10" type="ORF">FC75_GL001484</name>
</gene>
<feature type="transmembrane region" description="Helical" evidence="9">
    <location>
        <begin position="12"/>
        <end position="32"/>
    </location>
</feature>
<dbReference type="PATRIC" id="fig|1423730.4.peg.1556"/>
<feature type="transmembrane region" description="Helical" evidence="9">
    <location>
        <begin position="327"/>
        <end position="347"/>
    </location>
</feature>
<feature type="transmembrane region" description="Helical" evidence="9">
    <location>
        <begin position="353"/>
        <end position="373"/>
    </location>
</feature>
<dbReference type="GO" id="GO:0005886">
    <property type="term" value="C:plasma membrane"/>
    <property type="evidence" value="ECO:0007669"/>
    <property type="project" value="UniProtKB-SubCell"/>
</dbReference>
<keyword evidence="3 9" id="KW-0813">Transport</keyword>
<evidence type="ECO:0000256" key="8">
    <source>
        <dbReference type="ARBA" id="ARBA00023136"/>
    </source>
</evidence>
<keyword evidence="11" id="KW-1185">Reference proteome</keyword>
<feature type="transmembrane region" description="Helical" evidence="9">
    <location>
        <begin position="124"/>
        <end position="143"/>
    </location>
</feature>
<feature type="transmembrane region" description="Helical" evidence="9">
    <location>
        <begin position="208"/>
        <end position="228"/>
    </location>
</feature>
<comment type="caution">
    <text evidence="10">The sequence shown here is derived from an EMBL/GenBank/DDBJ whole genome shotgun (WGS) entry which is preliminary data.</text>
</comment>
<dbReference type="RefSeq" id="WP_056989352.1">
    <property type="nucleotide sequence ID" value="NZ_AYZJ01000028.1"/>
</dbReference>
<evidence type="ECO:0000256" key="9">
    <source>
        <dbReference type="RuleBase" id="RU362122"/>
    </source>
</evidence>
<keyword evidence="8 9" id="KW-0472">Membrane</keyword>
<evidence type="ECO:0000256" key="5">
    <source>
        <dbReference type="ARBA" id="ARBA00022692"/>
    </source>
</evidence>
<feature type="transmembrane region" description="Helical" evidence="9">
    <location>
        <begin position="155"/>
        <end position="175"/>
    </location>
</feature>
<feature type="transmembrane region" description="Helical" evidence="9">
    <location>
        <begin position="44"/>
        <end position="64"/>
    </location>
</feature>
<feature type="transmembrane region" description="Helical" evidence="9">
    <location>
        <begin position="283"/>
        <end position="307"/>
    </location>
</feature>
<name>A0A0R2FFI1_9LACO</name>
<dbReference type="NCBIfam" id="TIGR00796">
    <property type="entry name" value="livcs"/>
    <property type="match status" value="1"/>
</dbReference>
<dbReference type="GO" id="GO:0015188">
    <property type="term" value="F:L-isoleucine transmembrane transporter activity"/>
    <property type="evidence" value="ECO:0007669"/>
    <property type="project" value="TreeGrafter"/>
</dbReference>
<keyword evidence="6 9" id="KW-0029">Amino-acid transport</keyword>
<evidence type="ECO:0000256" key="2">
    <source>
        <dbReference type="ARBA" id="ARBA00008540"/>
    </source>
</evidence>